<proteinExistence type="predicted"/>
<dbReference type="SUPFAM" id="SSF52833">
    <property type="entry name" value="Thioredoxin-like"/>
    <property type="match status" value="1"/>
</dbReference>
<evidence type="ECO:0000313" key="3">
    <source>
        <dbReference type="EMBL" id="SEW23055.1"/>
    </source>
</evidence>
<evidence type="ECO:0000259" key="2">
    <source>
        <dbReference type="Pfam" id="PF01323"/>
    </source>
</evidence>
<dbReference type="CDD" id="cd03024">
    <property type="entry name" value="DsbA_FrnE"/>
    <property type="match status" value="1"/>
</dbReference>
<dbReference type="PANTHER" id="PTHR13887:SF41">
    <property type="entry name" value="THIOREDOXIN SUPERFAMILY PROTEIN"/>
    <property type="match status" value="1"/>
</dbReference>
<dbReference type="InterPro" id="IPR001853">
    <property type="entry name" value="DSBA-like_thioredoxin_dom"/>
</dbReference>
<feature type="domain" description="DSBA-like thioredoxin" evidence="2">
    <location>
        <begin position="16"/>
        <end position="212"/>
    </location>
</feature>
<name>A0A1I0Q7X5_9EURY</name>
<feature type="region of interest" description="Disordered" evidence="1">
    <location>
        <begin position="52"/>
        <end position="75"/>
    </location>
</feature>
<reference evidence="4" key="1">
    <citation type="submission" date="2016-10" db="EMBL/GenBank/DDBJ databases">
        <authorList>
            <person name="Varghese N."/>
        </authorList>
    </citation>
    <scope>NUCLEOTIDE SEQUENCE [LARGE SCALE GENOMIC DNA]</scope>
    <source>
        <strain evidence="4">CGMCC 1.12284</strain>
    </source>
</reference>
<gene>
    <name evidence="3" type="ORF">SAMN05216285_3210</name>
</gene>
<dbReference type="EMBL" id="FOIS01000004">
    <property type="protein sequence ID" value="SEW23055.1"/>
    <property type="molecule type" value="Genomic_DNA"/>
</dbReference>
<dbReference type="RefSeq" id="WP_049992169.1">
    <property type="nucleotide sequence ID" value="NZ_FOIS01000004.1"/>
</dbReference>
<accession>A0A1I0Q7X5</accession>
<protein>
    <submittedName>
        <fullName evidence="3">Predicted dithiol-disulfide isomerase, DsbA family</fullName>
    </submittedName>
</protein>
<dbReference type="AlphaFoldDB" id="A0A1I0Q7X5"/>
<dbReference type="PANTHER" id="PTHR13887">
    <property type="entry name" value="GLUTATHIONE S-TRANSFERASE KAPPA"/>
    <property type="match status" value="1"/>
</dbReference>
<dbReference type="GO" id="GO:0016491">
    <property type="term" value="F:oxidoreductase activity"/>
    <property type="evidence" value="ECO:0007669"/>
    <property type="project" value="InterPro"/>
</dbReference>
<dbReference type="Proteomes" id="UP000183275">
    <property type="component" value="Unassembled WGS sequence"/>
</dbReference>
<dbReference type="STRING" id="1202768.SAMN05216285_3210"/>
<dbReference type="InterPro" id="IPR036249">
    <property type="entry name" value="Thioredoxin-like_sf"/>
</dbReference>
<dbReference type="eggNOG" id="arCOG02869">
    <property type="taxonomic scope" value="Archaea"/>
</dbReference>
<dbReference type="Gene3D" id="3.40.30.10">
    <property type="entry name" value="Glutaredoxin"/>
    <property type="match status" value="1"/>
</dbReference>
<dbReference type="Pfam" id="PF01323">
    <property type="entry name" value="DSBA"/>
    <property type="match status" value="1"/>
</dbReference>
<evidence type="ECO:0000313" key="4">
    <source>
        <dbReference type="Proteomes" id="UP000183275"/>
    </source>
</evidence>
<sequence>MADADTGPTPETGDRIEIYADYVCPFCFLGTRSLEQYREQRDEPLTVEWHPFDLRSGKRNPDGSIDRDADDGKDEQYYDQAKQNVRRLQEEYGVEMAQEMASDVDSIDAQAASWYVKQEYPEQWAAFDEAIYTALWKDGRDIGDVDVLADLAANVDLPVDEIRDAVADDGLRSELETRFAEAQGRGVTGVPTFLSDGHVARGAVPPEHLERLVEGDGAGRGR</sequence>
<evidence type="ECO:0000256" key="1">
    <source>
        <dbReference type="SAM" id="MobiDB-lite"/>
    </source>
</evidence>
<dbReference type="GO" id="GO:0016853">
    <property type="term" value="F:isomerase activity"/>
    <property type="evidence" value="ECO:0007669"/>
    <property type="project" value="UniProtKB-KW"/>
</dbReference>
<feature type="compositionally biased region" description="Basic and acidic residues" evidence="1">
    <location>
        <begin position="52"/>
        <end position="67"/>
    </location>
</feature>
<organism evidence="3 4">
    <name type="scientific">Natrinema salifodinae</name>
    <dbReference type="NCBI Taxonomy" id="1202768"/>
    <lineage>
        <taxon>Archaea</taxon>
        <taxon>Methanobacteriati</taxon>
        <taxon>Methanobacteriota</taxon>
        <taxon>Stenosarchaea group</taxon>
        <taxon>Halobacteria</taxon>
        <taxon>Halobacteriales</taxon>
        <taxon>Natrialbaceae</taxon>
        <taxon>Natrinema</taxon>
    </lineage>
</organism>
<keyword evidence="3" id="KW-0413">Isomerase</keyword>
<dbReference type="OrthoDB" id="359198at2157"/>
<keyword evidence="4" id="KW-1185">Reference proteome</keyword>